<evidence type="ECO:0000313" key="2">
    <source>
        <dbReference type="Proteomes" id="UP000220922"/>
    </source>
</evidence>
<name>A0A2H3KRK6_9CHLR</name>
<dbReference type="EMBL" id="LYXE01000050">
    <property type="protein sequence ID" value="PDW00216.1"/>
    <property type="molecule type" value="Genomic_DNA"/>
</dbReference>
<dbReference type="RefSeq" id="WP_097651172.1">
    <property type="nucleotide sequence ID" value="NZ_LYXE01000050.1"/>
</dbReference>
<comment type="caution">
    <text evidence="1">The sequence shown here is derived from an EMBL/GenBank/DDBJ whole genome shotgun (WGS) entry which is preliminary data.</text>
</comment>
<evidence type="ECO:0000313" key="1">
    <source>
        <dbReference type="EMBL" id="PDW00216.1"/>
    </source>
</evidence>
<keyword evidence="2" id="KW-1185">Reference proteome</keyword>
<reference evidence="1 2" key="1">
    <citation type="submission" date="2016-05" db="EMBL/GenBank/DDBJ databases">
        <authorList>
            <person name="Lavstsen T."/>
            <person name="Jespersen J.S."/>
        </authorList>
    </citation>
    <scope>NUCLEOTIDE SEQUENCE [LARGE SCALE GENOMIC DNA]</scope>
    <source>
        <strain evidence="1 2">B7-9</strain>
    </source>
</reference>
<accession>A0A2H3KRK6</accession>
<proteinExistence type="predicted"/>
<organism evidence="1 2">
    <name type="scientific">Candidatus Chloroploca asiatica</name>
    <dbReference type="NCBI Taxonomy" id="1506545"/>
    <lineage>
        <taxon>Bacteria</taxon>
        <taxon>Bacillati</taxon>
        <taxon>Chloroflexota</taxon>
        <taxon>Chloroflexia</taxon>
        <taxon>Chloroflexales</taxon>
        <taxon>Chloroflexineae</taxon>
        <taxon>Oscillochloridaceae</taxon>
        <taxon>Candidatus Chloroploca</taxon>
    </lineage>
</organism>
<dbReference type="Proteomes" id="UP000220922">
    <property type="component" value="Unassembled WGS sequence"/>
</dbReference>
<protein>
    <submittedName>
        <fullName evidence="1">Uncharacterized protein</fullName>
    </submittedName>
</protein>
<dbReference type="AlphaFoldDB" id="A0A2H3KRK6"/>
<dbReference type="OrthoDB" id="159269at2"/>
<gene>
    <name evidence="1" type="ORF">A9Q02_10360</name>
</gene>
<sequence>MFFLVTEVHNFGGFFGGDTVSLSGKAWRDPEAAEQTLTIDEAALVNLTDRHLVAAGMLLELTFAGARVEAAVVRGASEHATLRRALGEPELPPTLSELVLLSCRCAACKLWVTPVRRDDTELCALCGRGVALR</sequence>